<organism evidence="1 2">
    <name type="scientific">Hoeflea poritis</name>
    <dbReference type="NCBI Taxonomy" id="2993659"/>
    <lineage>
        <taxon>Bacteria</taxon>
        <taxon>Pseudomonadati</taxon>
        <taxon>Pseudomonadota</taxon>
        <taxon>Alphaproteobacteria</taxon>
        <taxon>Hyphomicrobiales</taxon>
        <taxon>Rhizobiaceae</taxon>
        <taxon>Hoeflea</taxon>
    </lineage>
</organism>
<sequence length="211" mass="23974">MTDITAQIRNPELSALPDLYFIRHGQTDWNRLGRFQGASDIPLNETGYEQARIVAMKLNGYLAENKITPDTLSILSSPLLRARQTTTELCRHLKLDVQRARYLSELSEVSYGAWEGMTTLEVKERFPAERKSRKSDRWNFRPQGGDSHASRIPELKAFLSEMKSPTIMITHTGVIRVCLYLLGSLDRETALSEPISQDKLYVFSKGSLARV</sequence>
<dbReference type="PANTHER" id="PTHR48100">
    <property type="entry name" value="BROAD-SPECIFICITY PHOSPHATASE YOR283W-RELATED"/>
    <property type="match status" value="1"/>
</dbReference>
<dbReference type="EMBL" id="JAPJZH010000001">
    <property type="protein sequence ID" value="MDA4843797.1"/>
    <property type="molecule type" value="Genomic_DNA"/>
</dbReference>
<proteinExistence type="predicted"/>
<dbReference type="InterPro" id="IPR013078">
    <property type="entry name" value="His_Pase_superF_clade-1"/>
</dbReference>
<gene>
    <name evidence="1" type="ORF">OOZ53_00455</name>
</gene>
<evidence type="ECO:0000313" key="1">
    <source>
        <dbReference type="EMBL" id="MDA4843797.1"/>
    </source>
</evidence>
<dbReference type="InterPro" id="IPR050275">
    <property type="entry name" value="PGM_Phosphatase"/>
</dbReference>
<name>A0ABT4VGH4_9HYPH</name>
<dbReference type="PANTHER" id="PTHR48100:SF59">
    <property type="entry name" value="ADENOSYLCOBALAMIN_ALPHA-RIBAZOLE PHOSPHATASE"/>
    <property type="match status" value="1"/>
</dbReference>
<reference evidence="1" key="1">
    <citation type="submission" date="2022-11" db="EMBL/GenBank/DDBJ databases">
        <title>Hoeflea poritis sp. nov., isolated from scleractinian coral Porites lutea.</title>
        <authorList>
            <person name="Zhang G."/>
            <person name="Wei Q."/>
            <person name="Cai L."/>
        </authorList>
    </citation>
    <scope>NUCLEOTIDE SEQUENCE</scope>
    <source>
        <strain evidence="1">E7-10</strain>
    </source>
</reference>
<protein>
    <submittedName>
        <fullName evidence="1">Histidine phosphatase family protein</fullName>
    </submittedName>
</protein>
<dbReference type="SUPFAM" id="SSF53254">
    <property type="entry name" value="Phosphoglycerate mutase-like"/>
    <property type="match status" value="1"/>
</dbReference>
<comment type="caution">
    <text evidence="1">The sequence shown here is derived from an EMBL/GenBank/DDBJ whole genome shotgun (WGS) entry which is preliminary data.</text>
</comment>
<dbReference type="RefSeq" id="WP_271087307.1">
    <property type="nucleotide sequence ID" value="NZ_JAPJZH010000001.1"/>
</dbReference>
<keyword evidence="2" id="KW-1185">Reference proteome</keyword>
<dbReference type="Pfam" id="PF00300">
    <property type="entry name" value="His_Phos_1"/>
    <property type="match status" value="1"/>
</dbReference>
<dbReference type="Proteomes" id="UP001148313">
    <property type="component" value="Unassembled WGS sequence"/>
</dbReference>
<accession>A0ABT4VGH4</accession>
<dbReference type="InterPro" id="IPR029033">
    <property type="entry name" value="His_PPase_superfam"/>
</dbReference>
<dbReference type="SMART" id="SM00855">
    <property type="entry name" value="PGAM"/>
    <property type="match status" value="1"/>
</dbReference>
<dbReference type="Gene3D" id="3.40.50.1240">
    <property type="entry name" value="Phosphoglycerate mutase-like"/>
    <property type="match status" value="1"/>
</dbReference>
<evidence type="ECO:0000313" key="2">
    <source>
        <dbReference type="Proteomes" id="UP001148313"/>
    </source>
</evidence>
<dbReference type="CDD" id="cd07067">
    <property type="entry name" value="HP_PGM_like"/>
    <property type="match status" value="1"/>
</dbReference>